<keyword evidence="3" id="KW-1185">Reference proteome</keyword>
<name>A0A1H5WF84_9GAMM</name>
<dbReference type="EMBL" id="FNVQ01000001">
    <property type="protein sequence ID" value="SEF97936.1"/>
    <property type="molecule type" value="Genomic_DNA"/>
</dbReference>
<evidence type="ECO:0000313" key="2">
    <source>
        <dbReference type="EMBL" id="SEF97936.1"/>
    </source>
</evidence>
<dbReference type="InterPro" id="IPR000182">
    <property type="entry name" value="GNAT_dom"/>
</dbReference>
<dbReference type="AlphaFoldDB" id="A0A1H5WF84"/>
<dbReference type="Proteomes" id="UP000236745">
    <property type="component" value="Unassembled WGS sequence"/>
</dbReference>
<gene>
    <name evidence="2" type="ORF">SAMN05444390_1011024</name>
</gene>
<dbReference type="OrthoDB" id="9796171at2"/>
<dbReference type="InterPro" id="IPR016181">
    <property type="entry name" value="Acyl_CoA_acyltransferase"/>
</dbReference>
<proteinExistence type="predicted"/>
<protein>
    <submittedName>
        <fullName evidence="2">ElaA protein</fullName>
    </submittedName>
</protein>
<dbReference type="GO" id="GO:0016747">
    <property type="term" value="F:acyltransferase activity, transferring groups other than amino-acyl groups"/>
    <property type="evidence" value="ECO:0007669"/>
    <property type="project" value="InterPro"/>
</dbReference>
<dbReference type="PROSITE" id="PS51186">
    <property type="entry name" value="GNAT"/>
    <property type="match status" value="1"/>
</dbReference>
<evidence type="ECO:0000259" key="1">
    <source>
        <dbReference type="PROSITE" id="PS51186"/>
    </source>
</evidence>
<dbReference type="SUPFAM" id="SSF55729">
    <property type="entry name" value="Acyl-CoA N-acyltransferases (Nat)"/>
    <property type="match status" value="1"/>
</dbReference>
<feature type="domain" description="N-acetyltransferase" evidence="1">
    <location>
        <begin position="11"/>
        <end position="153"/>
    </location>
</feature>
<dbReference type="Gene3D" id="3.40.630.30">
    <property type="match status" value="1"/>
</dbReference>
<accession>A0A1H5WF84</accession>
<organism evidence="2 3">
    <name type="scientific">Marinobacterium lutimaris</name>
    <dbReference type="NCBI Taxonomy" id="568106"/>
    <lineage>
        <taxon>Bacteria</taxon>
        <taxon>Pseudomonadati</taxon>
        <taxon>Pseudomonadota</taxon>
        <taxon>Gammaproteobacteria</taxon>
        <taxon>Oceanospirillales</taxon>
        <taxon>Oceanospirillaceae</taxon>
        <taxon>Marinobacterium</taxon>
    </lineage>
</organism>
<evidence type="ECO:0000313" key="3">
    <source>
        <dbReference type="Proteomes" id="UP000236745"/>
    </source>
</evidence>
<dbReference type="CDD" id="cd04301">
    <property type="entry name" value="NAT_SF"/>
    <property type="match status" value="1"/>
</dbReference>
<dbReference type="Pfam" id="PF13673">
    <property type="entry name" value="Acetyltransf_10"/>
    <property type="match status" value="1"/>
</dbReference>
<reference evidence="2 3" key="1">
    <citation type="submission" date="2016-10" db="EMBL/GenBank/DDBJ databases">
        <authorList>
            <person name="de Groot N.N."/>
        </authorList>
    </citation>
    <scope>NUCLEOTIDE SEQUENCE [LARGE SCALE GENOMIC DNA]</scope>
    <source>
        <strain evidence="2 3">DSM 22012</strain>
    </source>
</reference>
<sequence length="153" mass="17414">MTSNQTVWKLLTFSRFDAPILESWLQLRQTVFVVEQRCAYPDIDGRDADALHLLGFVGDRLAAGARLFAPREEQLHAQIGRVVVAVEQRGSGLGKTLMQEALDACLERWPESPIKISAQAHLEHFYNSLGFRTISDQYDEDGIPHIDMEYRLK</sequence>
<dbReference type="RefSeq" id="WP_104001965.1">
    <property type="nucleotide sequence ID" value="NZ_FNVQ01000001.1"/>
</dbReference>